<name>A0A0C2STS1_AMAMK</name>
<organism evidence="1 2">
    <name type="scientific">Amanita muscaria (strain Koide BX008)</name>
    <dbReference type="NCBI Taxonomy" id="946122"/>
    <lineage>
        <taxon>Eukaryota</taxon>
        <taxon>Fungi</taxon>
        <taxon>Dikarya</taxon>
        <taxon>Basidiomycota</taxon>
        <taxon>Agaricomycotina</taxon>
        <taxon>Agaricomycetes</taxon>
        <taxon>Agaricomycetidae</taxon>
        <taxon>Agaricales</taxon>
        <taxon>Pluteineae</taxon>
        <taxon>Amanitaceae</taxon>
        <taxon>Amanita</taxon>
    </lineage>
</organism>
<evidence type="ECO:0000313" key="1">
    <source>
        <dbReference type="EMBL" id="KIL57434.1"/>
    </source>
</evidence>
<dbReference type="Proteomes" id="UP000054549">
    <property type="component" value="Unassembled WGS sequence"/>
</dbReference>
<gene>
    <name evidence="1" type="ORF">M378DRAFT_171761</name>
</gene>
<dbReference type="HOGENOM" id="CLU_2319790_0_0_1"/>
<accession>A0A0C2STS1</accession>
<dbReference type="EMBL" id="KN818370">
    <property type="protein sequence ID" value="KIL57434.1"/>
    <property type="molecule type" value="Genomic_DNA"/>
</dbReference>
<evidence type="ECO:0000313" key="2">
    <source>
        <dbReference type="Proteomes" id="UP000054549"/>
    </source>
</evidence>
<proteinExistence type="predicted"/>
<dbReference type="AlphaFoldDB" id="A0A0C2STS1"/>
<dbReference type="InParanoid" id="A0A0C2STS1"/>
<keyword evidence="2" id="KW-1185">Reference proteome</keyword>
<protein>
    <submittedName>
        <fullName evidence="1">Uncharacterized protein</fullName>
    </submittedName>
</protein>
<reference evidence="1 2" key="1">
    <citation type="submission" date="2014-04" db="EMBL/GenBank/DDBJ databases">
        <title>Evolutionary Origins and Diversification of the Mycorrhizal Mutualists.</title>
        <authorList>
            <consortium name="DOE Joint Genome Institute"/>
            <consortium name="Mycorrhizal Genomics Consortium"/>
            <person name="Kohler A."/>
            <person name="Kuo A."/>
            <person name="Nagy L.G."/>
            <person name="Floudas D."/>
            <person name="Copeland A."/>
            <person name="Barry K.W."/>
            <person name="Cichocki N."/>
            <person name="Veneault-Fourrey C."/>
            <person name="LaButti K."/>
            <person name="Lindquist E.A."/>
            <person name="Lipzen A."/>
            <person name="Lundell T."/>
            <person name="Morin E."/>
            <person name="Murat C."/>
            <person name="Riley R."/>
            <person name="Ohm R."/>
            <person name="Sun H."/>
            <person name="Tunlid A."/>
            <person name="Henrissat B."/>
            <person name="Grigoriev I.V."/>
            <person name="Hibbett D.S."/>
            <person name="Martin F."/>
        </authorList>
    </citation>
    <scope>NUCLEOTIDE SEQUENCE [LARGE SCALE GENOMIC DNA]</scope>
    <source>
        <strain evidence="1 2">Koide BX008</strain>
    </source>
</reference>
<sequence>MRAAYNSVINPRTPRSKKFLTTFVEHSLVFRGGTALEQTHDIASGHGSTHKIQSPLDCSRIGSVIFSGTFLALQKFEKRPVVYLDGLPRNYSEDRMHLA</sequence>